<dbReference type="InterPro" id="IPR013087">
    <property type="entry name" value="Znf_C2H2_type"/>
</dbReference>
<evidence type="ECO:0000259" key="1">
    <source>
        <dbReference type="PROSITE" id="PS00028"/>
    </source>
</evidence>
<keyword evidence="3" id="KW-1185">Reference proteome</keyword>
<dbReference type="AlphaFoldDB" id="A0A1X2DKX4"/>
<dbReference type="PROSITE" id="PS00028">
    <property type="entry name" value="ZINC_FINGER_C2H2_1"/>
    <property type="match status" value="1"/>
</dbReference>
<comment type="caution">
    <text evidence="2">The sequence shown here is derived from an EMBL/GenBank/DDBJ whole genome shotgun (WGS) entry which is preliminary data.</text>
</comment>
<evidence type="ECO:0000313" key="2">
    <source>
        <dbReference type="EMBL" id="ORW88788.1"/>
    </source>
</evidence>
<sequence length="59" mass="6973">MTAKRDADPDQLELWWGCGVCGRPYDYRLEVHQHPACHIAVDRWLRRIHDDDDVSRAAR</sequence>
<organism evidence="2 3">
    <name type="scientific">Mycobacterium szulgai</name>
    <dbReference type="NCBI Taxonomy" id="1787"/>
    <lineage>
        <taxon>Bacteria</taxon>
        <taxon>Bacillati</taxon>
        <taxon>Actinomycetota</taxon>
        <taxon>Actinomycetes</taxon>
        <taxon>Mycobacteriales</taxon>
        <taxon>Mycobacteriaceae</taxon>
        <taxon>Mycobacterium</taxon>
    </lineage>
</organism>
<protein>
    <recommendedName>
        <fullName evidence="1">C2H2-type domain-containing protein</fullName>
    </recommendedName>
</protein>
<proteinExistence type="predicted"/>
<name>A0A1X2DKX4_MYCSZ</name>
<feature type="domain" description="C2H2-type" evidence="1">
    <location>
        <begin position="18"/>
        <end position="38"/>
    </location>
</feature>
<dbReference type="RefSeq" id="WP_085673872.1">
    <property type="nucleotide sequence ID" value="NZ_JACKRU010000388.1"/>
</dbReference>
<dbReference type="EMBL" id="LQPW01000173">
    <property type="protein sequence ID" value="ORW88788.1"/>
    <property type="molecule type" value="Genomic_DNA"/>
</dbReference>
<reference evidence="2 3" key="1">
    <citation type="submission" date="2016-01" db="EMBL/GenBank/DDBJ databases">
        <title>The new phylogeny of the genus Mycobacterium.</title>
        <authorList>
            <person name="Tarcisio F."/>
            <person name="Conor M."/>
            <person name="Antonella G."/>
            <person name="Elisabetta G."/>
            <person name="Giulia F.S."/>
            <person name="Sara T."/>
            <person name="Anna F."/>
            <person name="Clotilde B."/>
            <person name="Roberto B."/>
            <person name="Veronica D.S."/>
            <person name="Fabio R."/>
            <person name="Monica P."/>
            <person name="Olivier J."/>
            <person name="Enrico T."/>
            <person name="Nicola S."/>
        </authorList>
    </citation>
    <scope>NUCLEOTIDE SEQUENCE [LARGE SCALE GENOMIC DNA]</scope>
    <source>
        <strain evidence="2 3">DSM 44166</strain>
    </source>
</reference>
<gene>
    <name evidence="2" type="ORF">AWC27_13900</name>
</gene>
<evidence type="ECO:0000313" key="3">
    <source>
        <dbReference type="Proteomes" id="UP000193317"/>
    </source>
</evidence>
<accession>A0A1X2DKX4</accession>
<dbReference type="Proteomes" id="UP000193317">
    <property type="component" value="Unassembled WGS sequence"/>
</dbReference>